<dbReference type="PANTHER" id="PTHR22893">
    <property type="entry name" value="NADH OXIDOREDUCTASE-RELATED"/>
    <property type="match status" value="1"/>
</dbReference>
<organism evidence="2 3">
    <name type="scientific">Marasmiellus scandens</name>
    <dbReference type="NCBI Taxonomy" id="2682957"/>
    <lineage>
        <taxon>Eukaryota</taxon>
        <taxon>Fungi</taxon>
        <taxon>Dikarya</taxon>
        <taxon>Basidiomycota</taxon>
        <taxon>Agaricomycotina</taxon>
        <taxon>Agaricomycetes</taxon>
        <taxon>Agaricomycetidae</taxon>
        <taxon>Agaricales</taxon>
        <taxon>Marasmiineae</taxon>
        <taxon>Omphalotaceae</taxon>
        <taxon>Marasmiellus</taxon>
    </lineage>
</organism>
<comment type="caution">
    <text evidence="2">The sequence shown here is derived from an EMBL/GenBank/DDBJ whole genome shotgun (WGS) entry which is preliminary data.</text>
</comment>
<keyword evidence="3" id="KW-1185">Reference proteome</keyword>
<dbReference type="SUPFAM" id="SSF51395">
    <property type="entry name" value="FMN-linked oxidoreductases"/>
    <property type="match status" value="1"/>
</dbReference>
<sequence length="388" mass="43130">MSQDQSNLSVLFTPFQLGPLTLRNKFLMAALTRDRNVPTNVPTDLMVEYYRQRAKGGASLIVTEGTVPSQQGTLWPHVPGLWSEEQVNAWKKITDAVHEEGAYIFPQLWHVGRINHSQAPEQIASGEPVYAPSAIAARDSGKFRFINGQPGPSVPTAIEDPRRLVEIHRQAAINAKRAGFDGVEVHTGGGYLIHEFLDNTSNKRTDEWGGSVENRARLGLEVLKAVTEVFGPGRVGVKLTPAGGYHDIGMSLEDTLETFTYFITEADKLDLAYMMFLRYDEKTAQIIDGEVRGVNHDVVKTWKPLVRNSKFFAINNYTPQEAAEAISSNQVDGVFFGRPWIANPDFPQRVRFGLPMNAIDIGKLYGPKDGRVLEAEELAKGYTDYPLV</sequence>
<dbReference type="InterPro" id="IPR013785">
    <property type="entry name" value="Aldolase_TIM"/>
</dbReference>
<dbReference type="EMBL" id="JBANRG010000001">
    <property type="protein sequence ID" value="KAK7472020.1"/>
    <property type="molecule type" value="Genomic_DNA"/>
</dbReference>
<reference evidence="2 3" key="1">
    <citation type="submission" date="2024-01" db="EMBL/GenBank/DDBJ databases">
        <title>A draft genome for the cacao thread blight pathogen Marasmiellus scandens.</title>
        <authorList>
            <person name="Baruah I.K."/>
            <person name="Leung J."/>
            <person name="Bukari Y."/>
            <person name="Amoako-Attah I."/>
            <person name="Meinhardt L.W."/>
            <person name="Bailey B.A."/>
            <person name="Cohen S.P."/>
        </authorList>
    </citation>
    <scope>NUCLEOTIDE SEQUENCE [LARGE SCALE GENOMIC DNA]</scope>
    <source>
        <strain evidence="2 3">GH-19</strain>
    </source>
</reference>
<dbReference type="Gene3D" id="3.20.20.70">
    <property type="entry name" value="Aldolase class I"/>
    <property type="match status" value="1"/>
</dbReference>
<protein>
    <recommendedName>
        <fullName evidence="1">NADH:flavin oxidoreductase/NADH oxidase N-terminal domain-containing protein</fullName>
    </recommendedName>
</protein>
<proteinExistence type="predicted"/>
<accession>A0ABR1K376</accession>
<evidence type="ECO:0000259" key="1">
    <source>
        <dbReference type="Pfam" id="PF00724"/>
    </source>
</evidence>
<feature type="domain" description="NADH:flavin oxidoreductase/NADH oxidase N-terminal" evidence="1">
    <location>
        <begin position="11"/>
        <end position="356"/>
    </location>
</feature>
<gene>
    <name evidence="2" type="ORF">VKT23_000129</name>
</gene>
<dbReference type="InterPro" id="IPR001155">
    <property type="entry name" value="OxRdtase_FMN_N"/>
</dbReference>
<dbReference type="Proteomes" id="UP001498398">
    <property type="component" value="Unassembled WGS sequence"/>
</dbReference>
<dbReference type="Pfam" id="PF00724">
    <property type="entry name" value="Oxidored_FMN"/>
    <property type="match status" value="1"/>
</dbReference>
<dbReference type="InterPro" id="IPR045247">
    <property type="entry name" value="Oye-like"/>
</dbReference>
<name>A0ABR1K376_9AGAR</name>
<evidence type="ECO:0000313" key="2">
    <source>
        <dbReference type="EMBL" id="KAK7472020.1"/>
    </source>
</evidence>
<dbReference type="PANTHER" id="PTHR22893:SF91">
    <property type="entry name" value="NADPH DEHYDROGENASE 2-RELATED"/>
    <property type="match status" value="1"/>
</dbReference>
<evidence type="ECO:0000313" key="3">
    <source>
        <dbReference type="Proteomes" id="UP001498398"/>
    </source>
</evidence>
<dbReference type="CDD" id="cd02933">
    <property type="entry name" value="OYE_like_FMN"/>
    <property type="match status" value="1"/>
</dbReference>